<organism evidence="26 27">
    <name type="scientific">Polyplax serrata</name>
    <name type="common">Common mouse louse</name>
    <dbReference type="NCBI Taxonomy" id="468196"/>
    <lineage>
        <taxon>Eukaryota</taxon>
        <taxon>Metazoa</taxon>
        <taxon>Ecdysozoa</taxon>
        <taxon>Arthropoda</taxon>
        <taxon>Hexapoda</taxon>
        <taxon>Insecta</taxon>
        <taxon>Pterygota</taxon>
        <taxon>Neoptera</taxon>
        <taxon>Paraneoptera</taxon>
        <taxon>Psocodea</taxon>
        <taxon>Troctomorpha</taxon>
        <taxon>Phthiraptera</taxon>
        <taxon>Anoplura</taxon>
        <taxon>Polyplacidae</taxon>
        <taxon>Polyplax</taxon>
    </lineage>
</organism>
<evidence type="ECO:0000256" key="9">
    <source>
        <dbReference type="ARBA" id="ARBA00022694"/>
    </source>
</evidence>
<evidence type="ECO:0000313" key="26">
    <source>
        <dbReference type="EMBL" id="KAK6643048.1"/>
    </source>
</evidence>
<evidence type="ECO:0000256" key="14">
    <source>
        <dbReference type="ARBA" id="ARBA00022833"/>
    </source>
</evidence>
<dbReference type="AlphaFoldDB" id="A0AAN8SB05"/>
<dbReference type="GO" id="GO:0042781">
    <property type="term" value="F:3'-tRNA processing endoribonuclease activity"/>
    <property type="evidence" value="ECO:0007669"/>
    <property type="project" value="UniProtKB-EC"/>
</dbReference>
<evidence type="ECO:0000256" key="11">
    <source>
        <dbReference type="ARBA" id="ARBA00022723"/>
    </source>
</evidence>
<name>A0AAN8SB05_POLSC</name>
<keyword evidence="8" id="KW-0597">Phosphoprotein</keyword>
<dbReference type="GO" id="GO:0046872">
    <property type="term" value="F:metal ion binding"/>
    <property type="evidence" value="ECO:0007669"/>
    <property type="project" value="UniProtKB-KW"/>
</dbReference>
<comment type="similarity">
    <text evidence="5">Belongs to the RNase Z family.</text>
</comment>
<dbReference type="InterPro" id="IPR027794">
    <property type="entry name" value="tRNase_Z_dom"/>
</dbReference>
<evidence type="ECO:0000256" key="12">
    <source>
        <dbReference type="ARBA" id="ARBA00022759"/>
    </source>
</evidence>
<dbReference type="InterPro" id="IPR036866">
    <property type="entry name" value="RibonucZ/Hydroxyglut_hydro"/>
</dbReference>
<dbReference type="GO" id="GO:0005634">
    <property type="term" value="C:nucleus"/>
    <property type="evidence" value="ECO:0007669"/>
    <property type="project" value="UniProtKB-SubCell"/>
</dbReference>
<evidence type="ECO:0000256" key="7">
    <source>
        <dbReference type="ARBA" id="ARBA00013357"/>
    </source>
</evidence>
<evidence type="ECO:0000313" key="27">
    <source>
        <dbReference type="Proteomes" id="UP001372834"/>
    </source>
</evidence>
<dbReference type="FunFam" id="3.60.15.10:FF:000014">
    <property type="entry name" value="Zinc phosphodiesterase ELAC protein 2"/>
    <property type="match status" value="1"/>
</dbReference>
<comment type="caution">
    <text evidence="26">The sequence shown here is derived from an EMBL/GenBank/DDBJ whole genome shotgun (WGS) entry which is preliminary data.</text>
</comment>
<evidence type="ECO:0000256" key="3">
    <source>
        <dbReference type="ARBA" id="ARBA00004123"/>
    </source>
</evidence>
<evidence type="ECO:0000256" key="15">
    <source>
        <dbReference type="ARBA" id="ARBA00022946"/>
    </source>
</evidence>
<evidence type="ECO:0000256" key="24">
    <source>
        <dbReference type="SAM" id="MobiDB-lite"/>
    </source>
</evidence>
<keyword evidence="17" id="KW-0539">Nucleus</keyword>
<keyword evidence="9" id="KW-0819">tRNA processing</keyword>
<proteinExistence type="inferred from homology"/>
<reference evidence="26 27" key="1">
    <citation type="submission" date="2023-10" db="EMBL/GenBank/DDBJ databases">
        <title>Genomes of two closely related lineages of the louse Polyplax serrata with different host specificities.</title>
        <authorList>
            <person name="Martinu J."/>
            <person name="Tarabai H."/>
            <person name="Stefka J."/>
            <person name="Hypsa V."/>
        </authorList>
    </citation>
    <scope>NUCLEOTIDE SEQUENCE [LARGE SCALE GENOMIC DNA]</scope>
    <source>
        <strain evidence="26">HR10_N</strain>
    </source>
</reference>
<dbReference type="Pfam" id="PF23023">
    <property type="entry name" value="Anti-Pycsar_Apyc1"/>
    <property type="match status" value="1"/>
</dbReference>
<dbReference type="EMBL" id="JAWJWE010000002">
    <property type="protein sequence ID" value="KAK6643048.1"/>
    <property type="molecule type" value="Genomic_DNA"/>
</dbReference>
<evidence type="ECO:0000256" key="10">
    <source>
        <dbReference type="ARBA" id="ARBA00022722"/>
    </source>
</evidence>
<comment type="subcellular location">
    <subcellularLocation>
        <location evidence="4">Mitochondrion matrix</location>
    </subcellularLocation>
    <subcellularLocation>
        <location evidence="3">Nucleus</location>
    </subcellularLocation>
</comment>
<accession>A0AAN8SB05</accession>
<evidence type="ECO:0000256" key="22">
    <source>
        <dbReference type="ARBA" id="ARBA00046098"/>
    </source>
</evidence>
<dbReference type="GO" id="GO:1990180">
    <property type="term" value="P:mitochondrial tRNA 3'-end processing"/>
    <property type="evidence" value="ECO:0007669"/>
    <property type="project" value="TreeGrafter"/>
</dbReference>
<feature type="domain" description="tRNase Z endonuclease" evidence="25">
    <location>
        <begin position="52"/>
        <end position="98"/>
    </location>
</feature>
<dbReference type="SUPFAM" id="SSF56281">
    <property type="entry name" value="Metallo-hydrolase/oxidoreductase"/>
    <property type="match status" value="2"/>
</dbReference>
<evidence type="ECO:0000256" key="8">
    <source>
        <dbReference type="ARBA" id="ARBA00022553"/>
    </source>
</evidence>
<evidence type="ECO:0000256" key="19">
    <source>
        <dbReference type="ARBA" id="ARBA00030729"/>
    </source>
</evidence>
<evidence type="ECO:0000256" key="5">
    <source>
        <dbReference type="ARBA" id="ARBA00007823"/>
    </source>
</evidence>
<evidence type="ECO:0000256" key="1">
    <source>
        <dbReference type="ARBA" id="ARBA00000402"/>
    </source>
</evidence>
<evidence type="ECO:0000256" key="13">
    <source>
        <dbReference type="ARBA" id="ARBA00022801"/>
    </source>
</evidence>
<evidence type="ECO:0000256" key="23">
    <source>
        <dbReference type="ARBA" id="ARBA00047136"/>
    </source>
</evidence>
<evidence type="ECO:0000256" key="4">
    <source>
        <dbReference type="ARBA" id="ARBA00004305"/>
    </source>
</evidence>
<dbReference type="InterPro" id="IPR047151">
    <property type="entry name" value="RNZ2-like"/>
</dbReference>
<gene>
    <name evidence="26" type="ORF">RUM43_004551</name>
</gene>
<keyword evidence="13" id="KW-0378">Hydrolase</keyword>
<comment type="cofactor">
    <cofactor evidence="2">
        <name>Zn(2+)</name>
        <dbReference type="ChEBI" id="CHEBI:29105"/>
    </cofactor>
</comment>
<feature type="compositionally biased region" description="Basic residues" evidence="24">
    <location>
        <begin position="216"/>
        <end position="231"/>
    </location>
</feature>
<dbReference type="PANTHER" id="PTHR12553">
    <property type="entry name" value="ZINC PHOSPHODIESTERASE ELAC PROTEIN 2"/>
    <property type="match status" value="1"/>
</dbReference>
<sequence>MLKKMPLEKNHQAQARLAYELRKEKLEKAEDHNKFLTLEVIGNGAEGCPRSVYMCTDHRKYLFNCGEGTQRLANEFRIKLSRTPHVFITYPSWENLSGLLGMALTLQGIGIPEINIHGPKIIENVFNATNKFVALRTIKVNVIECDSHNDFNDGCVNIKHVPLHSVNSPNLNKKLSESTISPLLESSNKPWDVVLQSDENEYDNDDDIDYYAHLNKKRKHSPSPPPKKKVRSQSLAPTAKCKSTKHAVSFICHTKKSLGKLDIKKCVDLGIPYGPILGQLKKGETITLPNGNVINSSDVKEPDKSGAIVIVVECPSEDYLDSLLQESAFYRHQSGNTDEIASAVIHFTNSNVLEHTKYKEWISRFPKETKHLIISNSNKGFTSMGIHRMQQKLHMLHPEIFPLLPLDNVPQYPRTNSDIPSEHQEVTPTLIATDNPLKTGKLLPRMVNKIDEIYQDYIYIKCGNDPYIRAQMLSHVFVRPKDEFDYCNSLVLKVNEINREVELEPHLLDEMAKLKSEIKTMKLTNEEYPKLLFLGTGSSQPSKLRNTSGILLFLDDKTSMILDCGEGTYNQMFHFYGREKAHEILLNLNAIYISHMHADHHMGLITLLKQRAVAHKEKCALEKKDENSEPPPLLLVAPIQITKWLYLFDDEFDKISHLYNMVPSSTLVEGAPIKAKYKDCLKELNAKEIKTTLVDHCPNAFGVAITHKDGWKLTYSGDTRPCPALVKIGKNSDILIHEATMDDTLHKSARLKLHSTSSQAINIGKEMNARFIILTHFSQRYSHVPVFNDNFTKEVGVAFDNMMVSLKHFPILAKLIPVLKIMFHENYEEILGRIETSKMKSLRRGSSSE</sequence>
<evidence type="ECO:0000256" key="20">
    <source>
        <dbReference type="ARBA" id="ARBA00032104"/>
    </source>
</evidence>
<evidence type="ECO:0000256" key="16">
    <source>
        <dbReference type="ARBA" id="ARBA00023128"/>
    </source>
</evidence>
<dbReference type="Pfam" id="PF13691">
    <property type="entry name" value="Lactamase_B_4"/>
    <property type="match status" value="1"/>
</dbReference>
<dbReference type="EC" id="3.1.26.11" evidence="6"/>
<dbReference type="PANTHER" id="PTHR12553:SF49">
    <property type="entry name" value="ZINC PHOSPHODIESTERASE ELAC PROTEIN 2"/>
    <property type="match status" value="1"/>
</dbReference>
<evidence type="ECO:0000256" key="2">
    <source>
        <dbReference type="ARBA" id="ARBA00001947"/>
    </source>
</evidence>
<dbReference type="Proteomes" id="UP001372834">
    <property type="component" value="Unassembled WGS sequence"/>
</dbReference>
<evidence type="ECO:0000256" key="21">
    <source>
        <dbReference type="ARBA" id="ARBA00032616"/>
    </source>
</evidence>
<dbReference type="CDD" id="cd07718">
    <property type="entry name" value="RNaseZ_ELAC1_ELAC2-C-term-like_MBL-fold"/>
    <property type="match status" value="1"/>
</dbReference>
<keyword evidence="11" id="KW-0479">Metal-binding</keyword>
<comment type="catalytic activity">
    <reaction evidence="1">
        <text>Endonucleolytic cleavage of RNA, removing extra 3' nucleotides from tRNA precursor, generating 3' termini of tRNAs. A 3'-hydroxy group is left at the tRNA terminus and a 5'-phosphoryl group is left at the trailer molecule.</text>
        <dbReference type="EC" id="3.1.26.11"/>
    </reaction>
</comment>
<dbReference type="GO" id="GO:0042645">
    <property type="term" value="C:mitochondrial nucleoid"/>
    <property type="evidence" value="ECO:0007669"/>
    <property type="project" value="UniProtKB-ARBA"/>
</dbReference>
<comment type="subunit">
    <text evidence="23">Homodimer. Interacts with PTCD1.</text>
</comment>
<evidence type="ECO:0000256" key="18">
    <source>
        <dbReference type="ARBA" id="ARBA00030689"/>
    </source>
</evidence>
<keyword evidence="14" id="KW-0862">Zinc</keyword>
<keyword evidence="15" id="KW-0809">Transit peptide</keyword>
<feature type="region of interest" description="Disordered" evidence="24">
    <location>
        <begin position="216"/>
        <end position="238"/>
    </location>
</feature>
<keyword evidence="12" id="KW-0255">Endonuclease</keyword>
<evidence type="ECO:0000256" key="6">
    <source>
        <dbReference type="ARBA" id="ARBA00012477"/>
    </source>
</evidence>
<keyword evidence="10" id="KW-0540">Nuclease</keyword>
<comment type="function">
    <text evidence="22">Zinc phosphodiesterase, which displays mitochondrial tRNA 3'-processing endonuclease activity. Involved in tRNA maturation, by removing a 3'-trailer from precursor tRNA. Associates with mitochondrial DNA complexes at the nucleoids to initiate RNA processing and ribosome assembly.</text>
</comment>
<evidence type="ECO:0000256" key="17">
    <source>
        <dbReference type="ARBA" id="ARBA00023242"/>
    </source>
</evidence>
<keyword evidence="16" id="KW-0496">Mitochondrion</keyword>
<protein>
    <recommendedName>
        <fullName evidence="7">Zinc phosphodiesterase ELAC protein 2</fullName>
        <ecNumber evidence="6">3.1.26.11</ecNumber>
    </recommendedName>
    <alternativeName>
        <fullName evidence="21">ElaC homolog protein 2</fullName>
    </alternativeName>
    <alternativeName>
        <fullName evidence="19">Ribonuclease Z 2</fullName>
    </alternativeName>
    <alternativeName>
        <fullName evidence="20">tRNA 3 endonuclease 2</fullName>
    </alternativeName>
    <alternativeName>
        <fullName evidence="18">tRNase Z 2</fullName>
    </alternativeName>
</protein>
<evidence type="ECO:0000259" key="25">
    <source>
        <dbReference type="Pfam" id="PF13691"/>
    </source>
</evidence>
<dbReference type="Gene3D" id="3.60.15.10">
    <property type="entry name" value="Ribonuclease Z/Hydroxyacylglutathione hydrolase-like"/>
    <property type="match status" value="2"/>
</dbReference>